<sequence length="64" mass="7267">MVTWIRACLTDAVRWAWMDYICAASAIKPYRILQVVRMVTGSDLLDLIISGLLLVIFIAVVREI</sequence>
<name>A0A248SL97_9CAUD</name>
<keyword evidence="1" id="KW-1133">Transmembrane helix</keyword>
<keyword evidence="3" id="KW-1185">Reference proteome</keyword>
<protein>
    <submittedName>
        <fullName evidence="2">Uncharacterized protein</fullName>
    </submittedName>
</protein>
<dbReference type="Proteomes" id="UP000224252">
    <property type="component" value="Segment"/>
</dbReference>
<organism evidence="2 3">
    <name type="scientific">Klebsiella phage SopranoGao</name>
    <dbReference type="NCBI Taxonomy" id="2026944"/>
    <lineage>
        <taxon>Viruses</taxon>
        <taxon>Duplodnaviria</taxon>
        <taxon>Heunggongvirae</taxon>
        <taxon>Uroviricota</taxon>
        <taxon>Caudoviricetes</taxon>
        <taxon>Lastavirus</taxon>
        <taxon>Lastavirus sopranogao</taxon>
    </lineage>
</organism>
<gene>
    <name evidence="2" type="ORF">SopranoGao_73</name>
</gene>
<feature type="transmembrane region" description="Helical" evidence="1">
    <location>
        <begin position="44"/>
        <end position="61"/>
    </location>
</feature>
<accession>A0A248SL97</accession>
<evidence type="ECO:0000313" key="3">
    <source>
        <dbReference type="Proteomes" id="UP000224252"/>
    </source>
</evidence>
<evidence type="ECO:0000313" key="2">
    <source>
        <dbReference type="EMBL" id="ASV45096.1"/>
    </source>
</evidence>
<keyword evidence="1" id="KW-0472">Membrane</keyword>
<reference evidence="2 3" key="1">
    <citation type="submission" date="2017-08" db="EMBL/GenBank/DDBJ databases">
        <authorList>
            <person name="de Groot N.N."/>
        </authorList>
    </citation>
    <scope>NUCLEOTIDE SEQUENCE [LARGE SCALE GENOMIC DNA]</scope>
</reference>
<evidence type="ECO:0000256" key="1">
    <source>
        <dbReference type="SAM" id="Phobius"/>
    </source>
</evidence>
<proteinExistence type="predicted"/>
<dbReference type="EMBL" id="MF612073">
    <property type="protein sequence ID" value="ASV45096.1"/>
    <property type="molecule type" value="Genomic_DNA"/>
</dbReference>
<keyword evidence="1" id="KW-0812">Transmembrane</keyword>